<gene>
    <name evidence="1" type="ORF">J5V48_07760</name>
</gene>
<dbReference type="Pfam" id="PF10117">
    <property type="entry name" value="McrBC"/>
    <property type="match status" value="1"/>
</dbReference>
<dbReference type="EMBL" id="JAGFNY010000029">
    <property type="protein sequence ID" value="MBW7570786.1"/>
    <property type="molecule type" value="Genomic_DNA"/>
</dbReference>
<dbReference type="InterPro" id="IPR019292">
    <property type="entry name" value="McrC"/>
</dbReference>
<sequence length="463" mass="55076">MRIRKCKDNFLYPKESFMFIKDLTDKVSDKTLSYLEREGVFVFPELVDKSNDLSRDQMIIQSCNQNYRTGNILGYIGCGNEYLEIKSRFIIQEDNKQDNRGEESKEDFFFQYLLNKVLDFPNFVNLKTSASKDKDIFNYLLFLFPYYLKKAIRKGLFKRYVNIKYNDNNVKGCIDVARHIKNNTPFIGKIAYNQREFSYDNYLIELVRHTVEFIKRKSYGKQIINTIKEEVKLIVGTTKLYQPYDKQKIITKNKDNPIQHAYYKEYATLQRLCILILRNQKHQVGLGTKQIYGILFDGAWLWEEYINSLVVDYFHHPQNKTKSGEQYLFSGERYCGTIYPDFIGKNIEHRIIADAKYKFDSNICGHDYQQLLAYMFRFDSKLGIFFYPEASYDEQIKDVELYLNRGTSYDNNVEKREDVKILKMGLKIPQNACNYEDFVGKIKINESTFMQNLKNHMTHYSRY</sequence>
<name>A0ABS7DI54_9GAMM</name>
<proteinExistence type="predicted"/>
<dbReference type="PANTHER" id="PTHR38733">
    <property type="entry name" value="PROTEIN MCRC"/>
    <property type="match status" value="1"/>
</dbReference>
<evidence type="ECO:0000313" key="1">
    <source>
        <dbReference type="EMBL" id="MBW7570786.1"/>
    </source>
</evidence>
<reference evidence="1 2" key="1">
    <citation type="submission" date="2021-03" db="EMBL/GenBank/DDBJ databases">
        <title>Succinivibrio sp. nov. isolated from feces of cow.</title>
        <authorList>
            <person name="Choi J.-Y."/>
        </authorList>
    </citation>
    <scope>NUCLEOTIDE SEQUENCE [LARGE SCALE GENOMIC DNA]</scope>
    <source>
        <strain evidence="1 2">AGMB01872</strain>
    </source>
</reference>
<evidence type="ECO:0000313" key="2">
    <source>
        <dbReference type="Proteomes" id="UP000731465"/>
    </source>
</evidence>
<organism evidence="1 2">
    <name type="scientific">Succinivibrio faecicola</name>
    <dbReference type="NCBI Taxonomy" id="2820300"/>
    <lineage>
        <taxon>Bacteria</taxon>
        <taxon>Pseudomonadati</taxon>
        <taxon>Pseudomonadota</taxon>
        <taxon>Gammaproteobacteria</taxon>
        <taxon>Aeromonadales</taxon>
        <taxon>Succinivibrionaceae</taxon>
        <taxon>Succinivibrio</taxon>
    </lineage>
</organism>
<protein>
    <recommendedName>
        <fullName evidence="3">McrBC 5-methylcytosine restriction system component</fullName>
    </recommendedName>
</protein>
<comment type="caution">
    <text evidence="1">The sequence shown here is derived from an EMBL/GenBank/DDBJ whole genome shotgun (WGS) entry which is preliminary data.</text>
</comment>
<dbReference type="RefSeq" id="WP_219938010.1">
    <property type="nucleotide sequence ID" value="NZ_JAGFNY010000029.1"/>
</dbReference>
<keyword evidence="2" id="KW-1185">Reference proteome</keyword>
<accession>A0ABS7DI54</accession>
<dbReference type="PANTHER" id="PTHR38733:SF1">
    <property type="entry name" value="TYPE IV METHYL-DIRECTED RESTRICTION ENZYME ECOKMCRBC"/>
    <property type="match status" value="1"/>
</dbReference>
<evidence type="ECO:0008006" key="3">
    <source>
        <dbReference type="Google" id="ProtNLM"/>
    </source>
</evidence>
<dbReference type="Proteomes" id="UP000731465">
    <property type="component" value="Unassembled WGS sequence"/>
</dbReference>